<evidence type="ECO:0000256" key="1">
    <source>
        <dbReference type="SAM" id="MobiDB-lite"/>
    </source>
</evidence>
<evidence type="ECO:0000313" key="2">
    <source>
        <dbReference type="EMBL" id="RXM92495.1"/>
    </source>
</evidence>
<dbReference type="EMBL" id="SCEB01006167">
    <property type="protein sequence ID" value="RXM92495.1"/>
    <property type="molecule type" value="Genomic_DNA"/>
</dbReference>
<proteinExistence type="predicted"/>
<dbReference type="PANTHER" id="PTHR45823">
    <property type="entry name" value="T-SNARE COILED-COIL HOMOLOGY DOMAIN-CONTAINING PROTEIN"/>
    <property type="match status" value="1"/>
</dbReference>
<dbReference type="Proteomes" id="UP000289886">
    <property type="component" value="Unassembled WGS sequence"/>
</dbReference>
<gene>
    <name evidence="2" type="ORF">EOD39_20074</name>
</gene>
<dbReference type="PANTHER" id="PTHR45823:SF1">
    <property type="entry name" value="T-SNARE COILED-COIL HOMOLOGY DOMAIN-CONTAINING PROTEIN"/>
    <property type="match status" value="1"/>
</dbReference>
<evidence type="ECO:0008006" key="4">
    <source>
        <dbReference type="Google" id="ProtNLM"/>
    </source>
</evidence>
<name>A0A444UWF4_ACIRT</name>
<keyword evidence="3" id="KW-1185">Reference proteome</keyword>
<protein>
    <recommendedName>
        <fullName evidence="4">Retrotransposon gag domain-containing protein</fullName>
    </recommendedName>
</protein>
<organism evidence="2 3">
    <name type="scientific">Acipenser ruthenus</name>
    <name type="common">Sterlet sturgeon</name>
    <dbReference type="NCBI Taxonomy" id="7906"/>
    <lineage>
        <taxon>Eukaryota</taxon>
        <taxon>Metazoa</taxon>
        <taxon>Chordata</taxon>
        <taxon>Craniata</taxon>
        <taxon>Vertebrata</taxon>
        <taxon>Euteleostomi</taxon>
        <taxon>Actinopterygii</taxon>
        <taxon>Chondrostei</taxon>
        <taxon>Acipenseriformes</taxon>
        <taxon>Acipenseridae</taxon>
        <taxon>Acipenser</taxon>
    </lineage>
</organism>
<feature type="region of interest" description="Disordered" evidence="1">
    <location>
        <begin position="219"/>
        <end position="278"/>
    </location>
</feature>
<reference evidence="2 3" key="1">
    <citation type="submission" date="2019-01" db="EMBL/GenBank/DDBJ databases">
        <title>Draft Genome and Complete Hox-Cluster Characterization of the Sterlet Sturgeon (Acipenser ruthenus).</title>
        <authorList>
            <person name="Wei Q."/>
        </authorList>
    </citation>
    <scope>NUCLEOTIDE SEQUENCE [LARGE SCALE GENOMIC DNA]</scope>
    <source>
        <strain evidence="2">WHYD16114868_AA</strain>
        <tissue evidence="2">Blood</tissue>
    </source>
</reference>
<evidence type="ECO:0000313" key="3">
    <source>
        <dbReference type="Proteomes" id="UP000289886"/>
    </source>
</evidence>
<sequence>MAEACLGPPAQRQPSLWQCDMDTASTPSRIGEWHFRLIKQGKFNGTSDWETYAMKFQVIAQVNGWTASEKTAHLVAALDGPAEKALLDLPYGQELEFKTLCTALQHCFAKRPSELELRDRLYARRREAGEKLGVLATDIEQLARCAFKDALPELTGRLALDLFIRGLFPSELRRHVRLAHPRSDTQALEKAEEMEAILMEESRARHRSGTRAVQAADLSWTEGEGEPEGEAVCAAQPAEPAQPWKPPSCRQCHRPFTKPSARCYEGTAASQTSYPRVRWAHGTREKPVYPLPA</sequence>
<dbReference type="AlphaFoldDB" id="A0A444UWF4"/>
<accession>A0A444UWF4</accession>
<comment type="caution">
    <text evidence="2">The sequence shown here is derived from an EMBL/GenBank/DDBJ whole genome shotgun (WGS) entry which is preliminary data.</text>
</comment>